<sequence length="73" mass="7873">MDCVFVGKLLTFLEYCNLFCGSESGQMFSGVGFMWPIMMVVSSALQDGATIIKSIAGCFLNVGPSSYGNILKF</sequence>
<comment type="caution">
    <text evidence="1">The sequence shown here is derived from an EMBL/GenBank/DDBJ whole genome shotgun (WGS) entry which is preliminary data.</text>
</comment>
<protein>
    <submittedName>
        <fullName evidence="1">Uncharacterized protein</fullName>
    </submittedName>
</protein>
<accession>A0ACB9IF71</accession>
<evidence type="ECO:0000313" key="1">
    <source>
        <dbReference type="EMBL" id="KAI3805737.1"/>
    </source>
</evidence>
<reference evidence="2" key="1">
    <citation type="journal article" date="2022" name="Mol. Ecol. Resour.">
        <title>The genomes of chicory, endive, great burdock and yacon provide insights into Asteraceae palaeo-polyploidization history and plant inulin production.</title>
        <authorList>
            <person name="Fan W."/>
            <person name="Wang S."/>
            <person name="Wang H."/>
            <person name="Wang A."/>
            <person name="Jiang F."/>
            <person name="Liu H."/>
            <person name="Zhao H."/>
            <person name="Xu D."/>
            <person name="Zhang Y."/>
        </authorList>
    </citation>
    <scope>NUCLEOTIDE SEQUENCE [LARGE SCALE GENOMIC DNA]</scope>
    <source>
        <strain evidence="2">cv. Yunnan</strain>
    </source>
</reference>
<organism evidence="1 2">
    <name type="scientific">Smallanthus sonchifolius</name>
    <dbReference type="NCBI Taxonomy" id="185202"/>
    <lineage>
        <taxon>Eukaryota</taxon>
        <taxon>Viridiplantae</taxon>
        <taxon>Streptophyta</taxon>
        <taxon>Embryophyta</taxon>
        <taxon>Tracheophyta</taxon>
        <taxon>Spermatophyta</taxon>
        <taxon>Magnoliopsida</taxon>
        <taxon>eudicotyledons</taxon>
        <taxon>Gunneridae</taxon>
        <taxon>Pentapetalae</taxon>
        <taxon>asterids</taxon>
        <taxon>campanulids</taxon>
        <taxon>Asterales</taxon>
        <taxon>Asteraceae</taxon>
        <taxon>Asteroideae</taxon>
        <taxon>Heliantheae alliance</taxon>
        <taxon>Millerieae</taxon>
        <taxon>Smallanthus</taxon>
    </lineage>
</organism>
<reference evidence="1 2" key="2">
    <citation type="journal article" date="2022" name="Mol. Ecol. Resour.">
        <title>The genomes of chicory, endive, great burdock and yacon provide insights into Asteraceae paleo-polyploidization history and plant inulin production.</title>
        <authorList>
            <person name="Fan W."/>
            <person name="Wang S."/>
            <person name="Wang H."/>
            <person name="Wang A."/>
            <person name="Jiang F."/>
            <person name="Liu H."/>
            <person name="Zhao H."/>
            <person name="Xu D."/>
            <person name="Zhang Y."/>
        </authorList>
    </citation>
    <scope>NUCLEOTIDE SEQUENCE [LARGE SCALE GENOMIC DNA]</scope>
    <source>
        <strain evidence="2">cv. Yunnan</strain>
        <tissue evidence="1">Leaves</tissue>
    </source>
</reference>
<keyword evidence="2" id="KW-1185">Reference proteome</keyword>
<evidence type="ECO:0000313" key="2">
    <source>
        <dbReference type="Proteomes" id="UP001056120"/>
    </source>
</evidence>
<dbReference type="Proteomes" id="UP001056120">
    <property type="component" value="Linkage Group LG08"/>
</dbReference>
<dbReference type="EMBL" id="CM042025">
    <property type="protein sequence ID" value="KAI3805737.1"/>
    <property type="molecule type" value="Genomic_DNA"/>
</dbReference>
<proteinExistence type="predicted"/>
<gene>
    <name evidence="1" type="ORF">L1987_21622</name>
</gene>
<name>A0ACB9IF71_9ASTR</name>